<evidence type="ECO:0000313" key="3">
    <source>
        <dbReference type="Proteomes" id="UP001271007"/>
    </source>
</evidence>
<gene>
    <name evidence="2" type="ORF">LTR09_007039</name>
</gene>
<accession>A0AAJ0GD66</accession>
<keyword evidence="1" id="KW-0539">Nucleus</keyword>
<reference evidence="2" key="1">
    <citation type="submission" date="2023-04" db="EMBL/GenBank/DDBJ databases">
        <title>Black Yeasts Isolated from many extreme environments.</title>
        <authorList>
            <person name="Coleine C."/>
            <person name="Stajich J.E."/>
            <person name="Selbmann L."/>
        </authorList>
    </citation>
    <scope>NUCLEOTIDE SEQUENCE</scope>
    <source>
        <strain evidence="2">CCFEE 5312</strain>
    </source>
</reference>
<organism evidence="2 3">
    <name type="scientific">Extremus antarcticus</name>
    <dbReference type="NCBI Taxonomy" id="702011"/>
    <lineage>
        <taxon>Eukaryota</taxon>
        <taxon>Fungi</taxon>
        <taxon>Dikarya</taxon>
        <taxon>Ascomycota</taxon>
        <taxon>Pezizomycotina</taxon>
        <taxon>Dothideomycetes</taxon>
        <taxon>Dothideomycetidae</taxon>
        <taxon>Mycosphaerellales</taxon>
        <taxon>Extremaceae</taxon>
        <taxon>Extremus</taxon>
    </lineage>
</organism>
<dbReference type="InterPro" id="IPR050987">
    <property type="entry name" value="AtrR-like"/>
</dbReference>
<dbReference type="PANTHER" id="PTHR46910">
    <property type="entry name" value="TRANSCRIPTION FACTOR PDR1"/>
    <property type="match status" value="1"/>
</dbReference>
<dbReference type="AlphaFoldDB" id="A0AAJ0GD66"/>
<keyword evidence="3" id="KW-1185">Reference proteome</keyword>
<dbReference type="CDD" id="cd12148">
    <property type="entry name" value="fungal_TF_MHR"/>
    <property type="match status" value="1"/>
</dbReference>
<name>A0AAJ0GD66_9PEZI</name>
<evidence type="ECO:0000313" key="2">
    <source>
        <dbReference type="EMBL" id="KAK3051739.1"/>
    </source>
</evidence>
<dbReference type="GO" id="GO:0003700">
    <property type="term" value="F:DNA-binding transcription factor activity"/>
    <property type="evidence" value="ECO:0007669"/>
    <property type="project" value="InterPro"/>
</dbReference>
<comment type="caution">
    <text evidence="2">The sequence shown here is derived from an EMBL/GenBank/DDBJ whole genome shotgun (WGS) entry which is preliminary data.</text>
</comment>
<sequence>MASRTDDPPIARAMGELSHSGFSGRLHQQVKHRLPSFELAGLKDSEIGVTRPKHLTGRPLDFDRADLPPYHIATFLSKVYFDYAQTVTNFAEPAWISAKIEELYDMRRSLCAEDSGWICAVLIVLAMGAQFSHMVASQKQGSRGADRIIADSHNGDSEADVGMALHSSAGKLLPDVIYVANDDSAQALLMLAHFALSLDAPGLAHRYLVLGSTIAGQHSTDANSGAAKHSGTFTYHVSLVMCSWERRLSILWGGYSCRTAAGTNAAAQVDSLEHGKLTEQHDDSFLVLTTWLERIAARLYDLRYSDKSVRGRHLERLLQTRKDYKQWWLSIPSSEIPAIQLNRPLSHLHIYHYINILFMGRPFIFASTDSPASYTLSSGPASSLPFAEDAEYAAYDIIEICARLDKSHGLSRASFLEYSSCRAAVEVMLARSLSGRCTLFREKLDCGLNLLRRMNPLDSETYSRSSIERLDAAIRQINPLDTRKTVDGGIACPVAETEYAKFRNWAQFRRGTNHAQSIGTPLSFSGAEGSISGLADFDWDLFGDAPFGLDERDSTNFIPGDLTPMTAVMS</sequence>
<protein>
    <submittedName>
        <fullName evidence="2">Uncharacterized protein</fullName>
    </submittedName>
</protein>
<dbReference type="PANTHER" id="PTHR46910:SF23">
    <property type="entry name" value="THIAMINE REPRESSIBLE GENES REGULATORY PROTEIN THI1"/>
    <property type="match status" value="1"/>
</dbReference>
<dbReference type="EMBL" id="JAWDJX010000024">
    <property type="protein sequence ID" value="KAK3051739.1"/>
    <property type="molecule type" value="Genomic_DNA"/>
</dbReference>
<proteinExistence type="predicted"/>
<evidence type="ECO:0000256" key="1">
    <source>
        <dbReference type="ARBA" id="ARBA00023242"/>
    </source>
</evidence>
<dbReference type="Proteomes" id="UP001271007">
    <property type="component" value="Unassembled WGS sequence"/>
</dbReference>